<name>A0ABD0JMJ8_9CAEN</name>
<organism evidence="4 5">
    <name type="scientific">Batillaria attramentaria</name>
    <dbReference type="NCBI Taxonomy" id="370345"/>
    <lineage>
        <taxon>Eukaryota</taxon>
        <taxon>Metazoa</taxon>
        <taxon>Spiralia</taxon>
        <taxon>Lophotrochozoa</taxon>
        <taxon>Mollusca</taxon>
        <taxon>Gastropoda</taxon>
        <taxon>Caenogastropoda</taxon>
        <taxon>Sorbeoconcha</taxon>
        <taxon>Cerithioidea</taxon>
        <taxon>Batillariidae</taxon>
        <taxon>Batillaria</taxon>
    </lineage>
</organism>
<accession>A0ABD0JMJ8</accession>
<feature type="disulfide bond" evidence="2">
    <location>
        <begin position="394"/>
        <end position="409"/>
    </location>
</feature>
<comment type="caution">
    <text evidence="2">Lacks conserved residue(s) required for the propagation of feature annotation.</text>
</comment>
<dbReference type="CDD" id="cd00112">
    <property type="entry name" value="LDLa"/>
    <property type="match status" value="1"/>
</dbReference>
<dbReference type="SUPFAM" id="SSF56436">
    <property type="entry name" value="C-type lectin-like"/>
    <property type="match status" value="1"/>
</dbReference>
<reference evidence="4 5" key="1">
    <citation type="journal article" date="2023" name="Sci. Data">
        <title>Genome assembly of the Korean intertidal mud-creeper Batillaria attramentaria.</title>
        <authorList>
            <person name="Patra A.K."/>
            <person name="Ho P.T."/>
            <person name="Jun S."/>
            <person name="Lee S.J."/>
            <person name="Kim Y."/>
            <person name="Won Y.J."/>
        </authorList>
    </citation>
    <scope>NUCLEOTIDE SEQUENCE [LARGE SCALE GENOMIC DNA]</scope>
    <source>
        <strain evidence="4">Wonlab-2016</strain>
    </source>
</reference>
<dbReference type="Gene3D" id="3.10.100.10">
    <property type="entry name" value="Mannose-Binding Protein A, subunit A"/>
    <property type="match status" value="1"/>
</dbReference>
<keyword evidence="5" id="KW-1185">Reference proteome</keyword>
<feature type="non-terminal residue" evidence="4">
    <location>
        <position position="419"/>
    </location>
</feature>
<proteinExistence type="predicted"/>
<dbReference type="Proteomes" id="UP001519460">
    <property type="component" value="Unassembled WGS sequence"/>
</dbReference>
<dbReference type="SUPFAM" id="SSF57424">
    <property type="entry name" value="LDL receptor-like module"/>
    <property type="match status" value="1"/>
</dbReference>
<feature type="non-terminal residue" evidence="4">
    <location>
        <position position="1"/>
    </location>
</feature>
<dbReference type="Pfam" id="PF00057">
    <property type="entry name" value="Ldl_recept_a"/>
    <property type="match status" value="1"/>
</dbReference>
<dbReference type="InterPro" id="IPR016187">
    <property type="entry name" value="CTDL_fold"/>
</dbReference>
<dbReference type="InterPro" id="IPR001304">
    <property type="entry name" value="C-type_lectin-like"/>
</dbReference>
<comment type="caution">
    <text evidence="4">The sequence shown here is derived from an EMBL/GenBank/DDBJ whole genome shotgun (WGS) entry which is preliminary data.</text>
</comment>
<dbReference type="CDD" id="cd00037">
    <property type="entry name" value="CLECT"/>
    <property type="match status" value="1"/>
</dbReference>
<dbReference type="AlphaFoldDB" id="A0ABD0JMJ8"/>
<dbReference type="EMBL" id="JACVVK020000381">
    <property type="protein sequence ID" value="KAK7476239.1"/>
    <property type="molecule type" value="Genomic_DNA"/>
</dbReference>
<dbReference type="InterPro" id="IPR036055">
    <property type="entry name" value="LDL_receptor-like_sf"/>
</dbReference>
<dbReference type="PROSITE" id="PS50068">
    <property type="entry name" value="LDLRA_2"/>
    <property type="match status" value="1"/>
</dbReference>
<protein>
    <recommendedName>
        <fullName evidence="3">C-type lectin domain-containing protein</fullName>
    </recommendedName>
</protein>
<sequence>YIATPGWEALEGGTNLLMDCWVSVVTPSNHVTMVSFVRRQTLPEVFERCLGEVEIYSNGTTTSHLVWSGCYTVNNTGLPDLFDADTLHVHYVAQQPISRYRYSLGFRLLYSFHTKTTTLPERAEDGTWNCSVPSWTDFEAHFACSQGTRCSEGNVRVTCPYSGCEPGETGIAGRCYVIGFAPRMTWMEALEQCAVRGMRLAVLNSRDQQDRFTEMYNRWTTPHSHVIVGLRTTSKVYQDTVQWEDGTVGYDTSHSAAVGRESNQVCAALYFAGFTAILDFMECYTTAIHNFYICEKHHPAQDPLSTSGSPANITLSVPTRRTLPFPVVHCPRGHVTHTFLACDVWSDCFTEDSDIVSDMWGVPSSASCPAPLTSLPPFMSCDMGSQYVPYSLVCDFRKDCADGSDEEFCVFESCGKDSS</sequence>
<dbReference type="SMART" id="SM00034">
    <property type="entry name" value="CLECT"/>
    <property type="match status" value="1"/>
</dbReference>
<evidence type="ECO:0000313" key="4">
    <source>
        <dbReference type="EMBL" id="KAK7476239.1"/>
    </source>
</evidence>
<dbReference type="Gene3D" id="4.10.400.10">
    <property type="entry name" value="Low-density Lipoprotein Receptor"/>
    <property type="match status" value="1"/>
</dbReference>
<dbReference type="InterPro" id="IPR002172">
    <property type="entry name" value="LDrepeatLR_classA_rpt"/>
</dbReference>
<dbReference type="InterPro" id="IPR016186">
    <property type="entry name" value="C-type_lectin-like/link_sf"/>
</dbReference>
<evidence type="ECO:0000256" key="2">
    <source>
        <dbReference type="PROSITE-ProRule" id="PRU00124"/>
    </source>
</evidence>
<dbReference type="SMART" id="SM00192">
    <property type="entry name" value="LDLa"/>
    <property type="match status" value="1"/>
</dbReference>
<dbReference type="PROSITE" id="PS50041">
    <property type="entry name" value="C_TYPE_LECTIN_2"/>
    <property type="match status" value="1"/>
</dbReference>
<keyword evidence="1 2" id="KW-1015">Disulfide bond</keyword>
<evidence type="ECO:0000259" key="3">
    <source>
        <dbReference type="PROSITE" id="PS50041"/>
    </source>
</evidence>
<evidence type="ECO:0000256" key="1">
    <source>
        <dbReference type="ARBA" id="ARBA00023157"/>
    </source>
</evidence>
<evidence type="ECO:0000313" key="5">
    <source>
        <dbReference type="Proteomes" id="UP001519460"/>
    </source>
</evidence>
<gene>
    <name evidence="4" type="ORF">BaRGS_00032515</name>
</gene>
<feature type="domain" description="C-type lectin" evidence="3">
    <location>
        <begin position="171"/>
        <end position="295"/>
    </location>
</feature>